<evidence type="ECO:0000313" key="20">
    <source>
        <dbReference type="Proteomes" id="UP000318186"/>
    </source>
</evidence>
<dbReference type="InterPro" id="IPR011096">
    <property type="entry name" value="FTP_domain"/>
</dbReference>
<gene>
    <name evidence="19" type="ORF">FHX80_12112</name>
</gene>
<evidence type="ECO:0000256" key="2">
    <source>
        <dbReference type="ARBA" id="ARBA00004613"/>
    </source>
</evidence>
<dbReference type="EMBL" id="VIWW01000002">
    <property type="protein sequence ID" value="TWF91796.1"/>
    <property type="molecule type" value="Genomic_DNA"/>
</dbReference>
<reference evidence="19 20" key="1">
    <citation type="submission" date="2019-06" db="EMBL/GenBank/DDBJ databases">
        <title>Sequencing the genomes of 1000 actinobacteria strains.</title>
        <authorList>
            <person name="Klenk H.-P."/>
        </authorList>
    </citation>
    <scope>NUCLEOTIDE SEQUENCE [LARGE SCALE GENOMIC DNA]</scope>
    <source>
        <strain evidence="19 20">DSM 42059</strain>
    </source>
</reference>
<dbReference type="InterPro" id="IPR013856">
    <property type="entry name" value="Peptidase_M4_domain"/>
</dbReference>
<evidence type="ECO:0000256" key="4">
    <source>
        <dbReference type="ARBA" id="ARBA00011245"/>
    </source>
</evidence>
<evidence type="ECO:0000256" key="7">
    <source>
        <dbReference type="ARBA" id="ARBA00022723"/>
    </source>
</evidence>
<keyword evidence="6 19" id="KW-0645">Protease</keyword>
<keyword evidence="9" id="KW-0378">Hydrolase</keyword>
<dbReference type="SUPFAM" id="SSF53187">
    <property type="entry name" value="Zn-dependent exopeptidases"/>
    <property type="match status" value="1"/>
</dbReference>
<dbReference type="InterPro" id="IPR041756">
    <property type="entry name" value="M28_SGAP-like"/>
</dbReference>
<evidence type="ECO:0000256" key="14">
    <source>
        <dbReference type="SAM" id="SignalP"/>
    </source>
</evidence>
<evidence type="ECO:0000259" key="15">
    <source>
        <dbReference type="Pfam" id="PF01447"/>
    </source>
</evidence>
<evidence type="ECO:0000256" key="6">
    <source>
        <dbReference type="ARBA" id="ARBA00022670"/>
    </source>
</evidence>
<evidence type="ECO:0000256" key="12">
    <source>
        <dbReference type="ARBA" id="ARBA00023157"/>
    </source>
</evidence>
<dbReference type="SUPFAM" id="SSF55486">
    <property type="entry name" value="Metalloproteases ('zincins'), catalytic domain"/>
    <property type="match status" value="1"/>
</dbReference>
<accession>A0A561TXF0</accession>
<dbReference type="Gene3D" id="3.40.630.10">
    <property type="entry name" value="Zn peptidases"/>
    <property type="match status" value="1"/>
</dbReference>
<dbReference type="Gene3D" id="3.10.450.40">
    <property type="match status" value="1"/>
</dbReference>
<dbReference type="GO" id="GO:0006508">
    <property type="term" value="P:proteolysis"/>
    <property type="evidence" value="ECO:0007669"/>
    <property type="project" value="UniProtKB-KW"/>
</dbReference>
<dbReference type="PANTHER" id="PTHR33794">
    <property type="entry name" value="BACILLOLYSIN"/>
    <property type="match status" value="1"/>
</dbReference>
<dbReference type="InterPro" id="IPR008979">
    <property type="entry name" value="Galactose-bd-like_sf"/>
</dbReference>
<dbReference type="Pfam" id="PF04389">
    <property type="entry name" value="Peptidase_M28"/>
    <property type="match status" value="1"/>
</dbReference>
<comment type="subcellular location">
    <subcellularLocation>
        <location evidence="2">Secreted</location>
    </subcellularLocation>
</comment>
<feature type="domain" description="Peptidase M4 C-terminal" evidence="16">
    <location>
        <begin position="344"/>
        <end position="506"/>
    </location>
</feature>
<dbReference type="GO" id="GO:0004177">
    <property type="term" value="F:aminopeptidase activity"/>
    <property type="evidence" value="ECO:0007669"/>
    <property type="project" value="InterPro"/>
</dbReference>
<evidence type="ECO:0000259" key="18">
    <source>
        <dbReference type="Pfam" id="PF07504"/>
    </source>
</evidence>
<evidence type="ECO:0000259" key="17">
    <source>
        <dbReference type="Pfam" id="PF04389"/>
    </source>
</evidence>
<dbReference type="Pfam" id="PF01447">
    <property type="entry name" value="Peptidase_M4"/>
    <property type="match status" value="1"/>
</dbReference>
<evidence type="ECO:0000259" key="16">
    <source>
        <dbReference type="Pfam" id="PF02868"/>
    </source>
</evidence>
<name>A0A561TXF0_9ACTN</name>
<protein>
    <submittedName>
        <fullName evidence="19">Zn-dependent metalloprotease</fullName>
    </submittedName>
</protein>
<evidence type="ECO:0000256" key="11">
    <source>
        <dbReference type="ARBA" id="ARBA00023049"/>
    </source>
</evidence>
<evidence type="ECO:0000256" key="10">
    <source>
        <dbReference type="ARBA" id="ARBA00022833"/>
    </source>
</evidence>
<evidence type="ECO:0000256" key="3">
    <source>
        <dbReference type="ARBA" id="ARBA00005957"/>
    </source>
</evidence>
<proteinExistence type="inferred from homology"/>
<evidence type="ECO:0000256" key="5">
    <source>
        <dbReference type="ARBA" id="ARBA00022525"/>
    </source>
</evidence>
<dbReference type="InterPro" id="IPR050728">
    <property type="entry name" value="Zinc_Metalloprotease_M4"/>
</dbReference>
<keyword evidence="10" id="KW-0862">Zinc</keyword>
<dbReference type="Gene3D" id="2.60.120.260">
    <property type="entry name" value="Galactose-binding domain-like"/>
    <property type="match status" value="1"/>
</dbReference>
<dbReference type="FunFam" id="3.40.630.10:FF:000066">
    <property type="entry name" value="M28 family peptidase"/>
    <property type="match status" value="1"/>
</dbReference>
<dbReference type="InterPro" id="IPR007484">
    <property type="entry name" value="Peptidase_M28"/>
</dbReference>
<feature type="chain" id="PRO_5022230370" evidence="14">
    <location>
        <begin position="30"/>
        <end position="1165"/>
    </location>
</feature>
<feature type="domain" description="FTP" evidence="18">
    <location>
        <begin position="68"/>
        <end position="111"/>
    </location>
</feature>
<evidence type="ECO:0000256" key="9">
    <source>
        <dbReference type="ARBA" id="ARBA00022801"/>
    </source>
</evidence>
<feature type="domain" description="Peptidase M28" evidence="17">
    <location>
        <begin position="693"/>
        <end position="898"/>
    </location>
</feature>
<evidence type="ECO:0000256" key="1">
    <source>
        <dbReference type="ARBA" id="ARBA00001947"/>
    </source>
</evidence>
<feature type="region of interest" description="Disordered" evidence="13">
    <location>
        <begin position="199"/>
        <end position="221"/>
    </location>
</feature>
<dbReference type="Pfam" id="PF02868">
    <property type="entry name" value="Peptidase_M4_C"/>
    <property type="match status" value="1"/>
</dbReference>
<keyword evidence="8 14" id="KW-0732">Signal</keyword>
<comment type="similarity">
    <text evidence="3">Belongs to the peptidase M28 family. M28A subfamily.</text>
</comment>
<dbReference type="CDD" id="cd09597">
    <property type="entry name" value="M4_TLP"/>
    <property type="match status" value="1"/>
</dbReference>
<dbReference type="GO" id="GO:0005576">
    <property type="term" value="C:extracellular region"/>
    <property type="evidence" value="ECO:0007669"/>
    <property type="project" value="UniProtKB-SubCell"/>
</dbReference>
<keyword evidence="5" id="KW-0964">Secreted</keyword>
<dbReference type="PANTHER" id="PTHR33794:SF1">
    <property type="entry name" value="BACILLOLYSIN"/>
    <property type="match status" value="1"/>
</dbReference>
<dbReference type="GO" id="GO:0046872">
    <property type="term" value="F:metal ion binding"/>
    <property type="evidence" value="ECO:0007669"/>
    <property type="project" value="UniProtKB-KW"/>
</dbReference>
<comment type="subunit">
    <text evidence="4">Monomer.</text>
</comment>
<dbReference type="InterPro" id="IPR001570">
    <property type="entry name" value="Peptidase_M4_C_domain"/>
</dbReference>
<dbReference type="Proteomes" id="UP000318186">
    <property type="component" value="Unassembled WGS sequence"/>
</dbReference>
<dbReference type="GO" id="GO:0004222">
    <property type="term" value="F:metalloendopeptidase activity"/>
    <property type="evidence" value="ECO:0007669"/>
    <property type="project" value="InterPro"/>
</dbReference>
<feature type="domain" description="Peptidase M4" evidence="15">
    <location>
        <begin position="198"/>
        <end position="334"/>
    </location>
</feature>
<comment type="caution">
    <text evidence="19">The sequence shown here is derived from an EMBL/GenBank/DDBJ whole genome shotgun (WGS) entry which is preliminary data.</text>
</comment>
<dbReference type="SUPFAM" id="SSF49785">
    <property type="entry name" value="Galactose-binding domain-like"/>
    <property type="match status" value="1"/>
</dbReference>
<comment type="cofactor">
    <cofactor evidence="1">
        <name>Zn(2+)</name>
        <dbReference type="ChEBI" id="CHEBI:29105"/>
    </cofactor>
</comment>
<dbReference type="InterPro" id="IPR027268">
    <property type="entry name" value="Peptidase_M4/M1_CTD_sf"/>
</dbReference>
<dbReference type="AlphaFoldDB" id="A0A561TXF0"/>
<keyword evidence="7" id="KW-0479">Metal-binding</keyword>
<feature type="compositionally biased region" description="Polar residues" evidence="13">
    <location>
        <begin position="199"/>
        <end position="220"/>
    </location>
</feature>
<evidence type="ECO:0000256" key="13">
    <source>
        <dbReference type="SAM" id="MobiDB-lite"/>
    </source>
</evidence>
<dbReference type="CDD" id="cd03876">
    <property type="entry name" value="M28_SGAP_like"/>
    <property type="match status" value="1"/>
</dbReference>
<organism evidence="19 20">
    <name type="scientific">Streptomyces brevispora</name>
    <dbReference type="NCBI Taxonomy" id="887462"/>
    <lineage>
        <taxon>Bacteria</taxon>
        <taxon>Bacillati</taxon>
        <taxon>Actinomycetota</taxon>
        <taxon>Actinomycetes</taxon>
        <taxon>Kitasatosporales</taxon>
        <taxon>Streptomycetaceae</taxon>
        <taxon>Streptomyces</taxon>
    </lineage>
</organism>
<keyword evidence="11 19" id="KW-0482">Metalloprotease</keyword>
<feature type="signal peptide" evidence="14">
    <location>
        <begin position="1"/>
        <end position="29"/>
    </location>
</feature>
<sequence>MKRRPMTAGTTLAVLAGMLVATSSQSASAEPSSPAPTPLAAAVSAADRAAVSGLDALAKGPEERYERQNVTPWVNGLYSVAYQRTYRGLPVVGGDAVVVADSKGRVRGAQSAVSRRINVPTTATVSAGKAEATSRKKLKSVERVESHRLVVRATGKKARLAWETVLTGRTAKVPSRLHVFVDAGTGAVLDSYDDVKAGTGNSQWNGPSPLSINTTSSGGSYSLRDPGRPGLSCADYSTGGVFTKSTDSWGTGSASSKETGCVDVMWAAQHEWDMLRDWLGRNGHDGNGRSWPVKVGLNDVNAYWDGSTVSIGHNNANQWIAAMDVVGHEFGHGIDQYTPGGANNESGLGEATGDIMGALTEAYTNEPAPYDDPDYTVGEKINLVGNGPIRIMYNPGQTGDPNCYSSSIPTTEEHAAAGPLNHWFYLLAEGSSPGGGKPSSPTCNSSSVTGVGIQSAGKVFYGGMLLKTSGMTYKRYRTATLTSAKALDATCVLFNRAKAAWDAVSVPAQSGDPTCTPSGNNDFSMSLDPATGSVKPGNSVTATVRTTVSSGSAQTVNLSATGQPSGVTVSFSPSAVQSGATSAMTVSTTSAAVPGTYTLTVKGAGTQEHTAQYTLTVNDGGGNPGGTAPDISVANVQSHLSQLNTIASQNGGNRRAGSAGYTASLAYVKGKLQAAGYTVSEQTCTSCTYAGKNLIADWPGGPTDRTVMFGAHLDGVSAGPGINDNGSGSAALLENALALAQQNPTMTKHVRFAWWNGEEQGLQGSQYYVGQLTSAQRTAISAYYNFDMISSTNSGYFINNLNSAASAPMKEYWTSLGLAPEENTEGQGRSDDYSFQQGGIATSGYATGASATKTSAQAAKWGGTAGRSYDPCYHQACDTTSNINATALDRSADGIAYTVWKTAVGSTAPADDFSVSVNPVSGNVQPGASATATVSTATTSGSGQSVRLTASGAPSGVTVSFAPSSVQSGSSSTMTVSVGTQVTAGTYTITVTGTGTATHTTTYSLVVGGGGTCQARQVVANGGFENGTAPWTQTDGVINNRTSEKPAHSGSYQAWFGGWGRTHSDSASQSLTVPAGCSTYRLSFFVRTDTAESAADATAYDTFTVKLGTRTLATYSNLDASSGYVQRSFDVGSAAGQTVTLGFTSKEDAYLQTSFVVDDVALDVS</sequence>
<evidence type="ECO:0000313" key="19">
    <source>
        <dbReference type="EMBL" id="TWF91796.1"/>
    </source>
</evidence>
<keyword evidence="12" id="KW-1015">Disulfide bond</keyword>
<dbReference type="Pfam" id="PF07504">
    <property type="entry name" value="FTP"/>
    <property type="match status" value="1"/>
</dbReference>
<dbReference type="Gene3D" id="1.10.390.10">
    <property type="entry name" value="Neutral Protease Domain 2"/>
    <property type="match status" value="1"/>
</dbReference>
<dbReference type="Gene3D" id="3.10.170.10">
    <property type="match status" value="1"/>
</dbReference>
<evidence type="ECO:0000256" key="8">
    <source>
        <dbReference type="ARBA" id="ARBA00022729"/>
    </source>
</evidence>